<name>A0AAW6TUQ6_9BACT</name>
<keyword evidence="1" id="KW-0732">Signal</keyword>
<accession>A0AAW6TUQ6</accession>
<dbReference type="InterPro" id="IPR013320">
    <property type="entry name" value="ConA-like_dom_sf"/>
</dbReference>
<sequence>MPTVGRCAVGIALLLLWVSALAASVADFEYPSALRDAYDADGDCWVGMGIAGEYPVPVRPERWLVGPPPSGLSAVTMPTDDWVELLFSGTIVRADGNDVEVGEWGQAGEEATVFLTDGVDQEYAVGVAKAKLYKMQALSHIGLSLADVVTPFAPRGLRLVALDRGGGAPGFDVAYVRARVSRACGPRADHPDPVHRADGVGPTATLVWTPACDAVAQSVYLSEVRSWVESGDPAVRLCVVPGDVNCVEPNGLALNTTYYWRVDAEGLEPGDVWSFTTSDHIVLDDFNDYGITGGFLYETWRSSGMARVGEELLYARRSCPQSMRFAYYYDSIRFSETHRRFSPPQDWTQAGAQALAFWLYGMPGNDTKGEMYAVVGDANAEQRVTFDGDRGILARPEWTAWWIPLADFNAVDLTAVERVGLGFVWSSAQPGQFGEGTVFVDDLSLYSSMCLEERRPTGDLTGDCRVDHRDVMQMAMEWLDTRGRMVDVVAPSVPVLWYRFDGNVNDSAGVAHGEIQGRPLFEPGVCGQAIRFANPGDAVTVPNAPVVFSGIREAITIAFWQRGDDSPHRTDTICCSDYEYGRSHPSIAIHLGCWRDPGQYRWDCGTPWSFANRVAGHHRSKREWAGRWNHWTFTKDVRVGPEGAEGLMRVYLNGVLYDSRTGTDSPIEGIKSFQIGSGWYGHYDGLIDDFRIYDYALSEAEIAYLASDGTAQLPWDTGLAADLDGSRTVDFGDFAILADQWLDNQLWP</sequence>
<dbReference type="RefSeq" id="WP_349244480.1">
    <property type="nucleotide sequence ID" value="NZ_JASCXX010000008.1"/>
</dbReference>
<evidence type="ECO:0000313" key="3">
    <source>
        <dbReference type="Proteomes" id="UP001431776"/>
    </source>
</evidence>
<dbReference type="EMBL" id="JASCXX010000008">
    <property type="protein sequence ID" value="MDI6449072.1"/>
    <property type="molecule type" value="Genomic_DNA"/>
</dbReference>
<evidence type="ECO:0000313" key="2">
    <source>
        <dbReference type="EMBL" id="MDI6449072.1"/>
    </source>
</evidence>
<feature type="chain" id="PRO_5044026338" evidence="1">
    <location>
        <begin position="23"/>
        <end position="748"/>
    </location>
</feature>
<dbReference type="Proteomes" id="UP001431776">
    <property type="component" value="Unassembled WGS sequence"/>
</dbReference>
<dbReference type="SUPFAM" id="SSF49899">
    <property type="entry name" value="Concanavalin A-like lectins/glucanases"/>
    <property type="match status" value="1"/>
</dbReference>
<protein>
    <submittedName>
        <fullName evidence="2">LamG domain-containing protein</fullName>
    </submittedName>
</protein>
<evidence type="ECO:0000256" key="1">
    <source>
        <dbReference type="SAM" id="SignalP"/>
    </source>
</evidence>
<dbReference type="Gene3D" id="2.60.120.430">
    <property type="entry name" value="Galactose-binding lectin"/>
    <property type="match status" value="1"/>
</dbReference>
<dbReference type="InterPro" id="IPR018247">
    <property type="entry name" value="EF_Hand_1_Ca_BS"/>
</dbReference>
<feature type="signal peptide" evidence="1">
    <location>
        <begin position="1"/>
        <end position="22"/>
    </location>
</feature>
<reference evidence="2" key="1">
    <citation type="submission" date="2023-05" db="EMBL/GenBank/DDBJ databases">
        <title>Anaerotaeda fermentans gen. nov., sp. nov., a novel anaerobic planctomycete of the new family within the order Sedimentisphaerales isolated from Taman Peninsula, Russia.</title>
        <authorList>
            <person name="Khomyakova M.A."/>
            <person name="Merkel A.Y."/>
            <person name="Slobodkin A.I."/>
        </authorList>
    </citation>
    <scope>NUCLEOTIDE SEQUENCE</scope>
    <source>
        <strain evidence="2">M17dextr</strain>
    </source>
</reference>
<keyword evidence="3" id="KW-1185">Reference proteome</keyword>
<comment type="caution">
    <text evidence="2">The sequence shown here is derived from an EMBL/GenBank/DDBJ whole genome shotgun (WGS) entry which is preliminary data.</text>
</comment>
<dbReference type="AlphaFoldDB" id="A0AAW6TUQ6"/>
<proteinExistence type="predicted"/>
<gene>
    <name evidence="2" type="ORF">QJ522_08455</name>
</gene>
<dbReference type="PROSITE" id="PS00018">
    <property type="entry name" value="EF_HAND_1"/>
    <property type="match status" value="1"/>
</dbReference>
<organism evidence="2 3">
    <name type="scientific">Anaerobaca lacustris</name>
    <dbReference type="NCBI Taxonomy" id="3044600"/>
    <lineage>
        <taxon>Bacteria</taxon>
        <taxon>Pseudomonadati</taxon>
        <taxon>Planctomycetota</taxon>
        <taxon>Phycisphaerae</taxon>
        <taxon>Sedimentisphaerales</taxon>
        <taxon>Anaerobacaceae</taxon>
        <taxon>Anaerobaca</taxon>
    </lineage>
</organism>
<dbReference type="Pfam" id="PF13385">
    <property type="entry name" value="Laminin_G_3"/>
    <property type="match status" value="1"/>
</dbReference>
<dbReference type="Gene3D" id="2.60.120.200">
    <property type="match status" value="1"/>
</dbReference>